<evidence type="ECO:0000313" key="17">
    <source>
        <dbReference type="Proteomes" id="UP000030669"/>
    </source>
</evidence>
<dbReference type="EMBL" id="KB469307">
    <property type="protein sequence ID" value="EPQ52426.1"/>
    <property type="molecule type" value="Genomic_DNA"/>
</dbReference>
<dbReference type="KEGG" id="gtr:GLOTRDRAFT_64097"/>
<comment type="similarity">
    <text evidence="4 14">Belongs to the cytochrome P450 family.</text>
</comment>
<dbReference type="Proteomes" id="UP000030669">
    <property type="component" value="Unassembled WGS sequence"/>
</dbReference>
<accession>S7PXT8</accession>
<evidence type="ECO:0000256" key="4">
    <source>
        <dbReference type="ARBA" id="ARBA00010617"/>
    </source>
</evidence>
<dbReference type="RefSeq" id="XP_007868744.1">
    <property type="nucleotide sequence ID" value="XM_007870553.1"/>
</dbReference>
<evidence type="ECO:0000256" key="15">
    <source>
        <dbReference type="SAM" id="Phobius"/>
    </source>
</evidence>
<dbReference type="eggNOG" id="KOG0156">
    <property type="taxonomic scope" value="Eukaryota"/>
</dbReference>
<evidence type="ECO:0000256" key="12">
    <source>
        <dbReference type="ARBA" id="ARBA00023136"/>
    </source>
</evidence>
<evidence type="ECO:0000256" key="9">
    <source>
        <dbReference type="ARBA" id="ARBA00023002"/>
    </source>
</evidence>
<dbReference type="GO" id="GO:0005506">
    <property type="term" value="F:iron ion binding"/>
    <property type="evidence" value="ECO:0007669"/>
    <property type="project" value="InterPro"/>
</dbReference>
<evidence type="ECO:0000256" key="14">
    <source>
        <dbReference type="RuleBase" id="RU000461"/>
    </source>
</evidence>
<evidence type="ECO:0000256" key="3">
    <source>
        <dbReference type="ARBA" id="ARBA00005179"/>
    </source>
</evidence>
<keyword evidence="6 15" id="KW-0812">Transmembrane</keyword>
<dbReference type="HOGENOM" id="CLU_001570_2_1_1"/>
<dbReference type="GO" id="GO:0016020">
    <property type="term" value="C:membrane"/>
    <property type="evidence" value="ECO:0007669"/>
    <property type="project" value="UniProtKB-SubCell"/>
</dbReference>
<keyword evidence="7 13" id="KW-0479">Metal-binding</keyword>
<evidence type="ECO:0000256" key="8">
    <source>
        <dbReference type="ARBA" id="ARBA00022989"/>
    </source>
</evidence>
<dbReference type="OMA" id="RPPNHIG"/>
<dbReference type="GeneID" id="19307588"/>
<dbReference type="CDD" id="cd11065">
    <property type="entry name" value="CYP64-like"/>
    <property type="match status" value="1"/>
</dbReference>
<evidence type="ECO:0000256" key="2">
    <source>
        <dbReference type="ARBA" id="ARBA00004370"/>
    </source>
</evidence>
<keyword evidence="5 13" id="KW-0349">Heme</keyword>
<comment type="cofactor">
    <cofactor evidence="1 13">
        <name>heme</name>
        <dbReference type="ChEBI" id="CHEBI:30413"/>
    </cofactor>
</comment>
<reference evidence="16 17" key="1">
    <citation type="journal article" date="2012" name="Science">
        <title>The Paleozoic origin of enzymatic lignin decomposition reconstructed from 31 fungal genomes.</title>
        <authorList>
            <person name="Floudas D."/>
            <person name="Binder M."/>
            <person name="Riley R."/>
            <person name="Barry K."/>
            <person name="Blanchette R.A."/>
            <person name="Henrissat B."/>
            <person name="Martinez A.T."/>
            <person name="Otillar R."/>
            <person name="Spatafora J.W."/>
            <person name="Yadav J.S."/>
            <person name="Aerts A."/>
            <person name="Benoit I."/>
            <person name="Boyd A."/>
            <person name="Carlson A."/>
            <person name="Copeland A."/>
            <person name="Coutinho P.M."/>
            <person name="de Vries R.P."/>
            <person name="Ferreira P."/>
            <person name="Findley K."/>
            <person name="Foster B."/>
            <person name="Gaskell J."/>
            <person name="Glotzer D."/>
            <person name="Gorecki P."/>
            <person name="Heitman J."/>
            <person name="Hesse C."/>
            <person name="Hori C."/>
            <person name="Igarashi K."/>
            <person name="Jurgens J.A."/>
            <person name="Kallen N."/>
            <person name="Kersten P."/>
            <person name="Kohler A."/>
            <person name="Kuees U."/>
            <person name="Kumar T.K.A."/>
            <person name="Kuo A."/>
            <person name="LaButti K."/>
            <person name="Larrondo L.F."/>
            <person name="Lindquist E."/>
            <person name="Ling A."/>
            <person name="Lombard V."/>
            <person name="Lucas S."/>
            <person name="Lundell T."/>
            <person name="Martin R."/>
            <person name="McLaughlin D.J."/>
            <person name="Morgenstern I."/>
            <person name="Morin E."/>
            <person name="Murat C."/>
            <person name="Nagy L.G."/>
            <person name="Nolan M."/>
            <person name="Ohm R.A."/>
            <person name="Patyshakuliyeva A."/>
            <person name="Rokas A."/>
            <person name="Ruiz-Duenas F.J."/>
            <person name="Sabat G."/>
            <person name="Salamov A."/>
            <person name="Samejima M."/>
            <person name="Schmutz J."/>
            <person name="Slot J.C."/>
            <person name="St John F."/>
            <person name="Stenlid J."/>
            <person name="Sun H."/>
            <person name="Sun S."/>
            <person name="Syed K."/>
            <person name="Tsang A."/>
            <person name="Wiebenga A."/>
            <person name="Young D."/>
            <person name="Pisabarro A."/>
            <person name="Eastwood D.C."/>
            <person name="Martin F."/>
            <person name="Cullen D."/>
            <person name="Grigoriev I.V."/>
            <person name="Hibbett D.S."/>
        </authorList>
    </citation>
    <scope>NUCLEOTIDE SEQUENCE [LARGE SCALE GENOMIC DNA]</scope>
    <source>
        <strain evidence="16 17">ATCC 11539</strain>
    </source>
</reference>
<dbReference type="InterPro" id="IPR017972">
    <property type="entry name" value="Cyt_P450_CS"/>
</dbReference>
<dbReference type="InterPro" id="IPR050364">
    <property type="entry name" value="Cytochrome_P450_fung"/>
</dbReference>
<keyword evidence="10 13" id="KW-0408">Iron</keyword>
<evidence type="ECO:0000256" key="1">
    <source>
        <dbReference type="ARBA" id="ARBA00001971"/>
    </source>
</evidence>
<keyword evidence="17" id="KW-1185">Reference proteome</keyword>
<dbReference type="InterPro" id="IPR002401">
    <property type="entry name" value="Cyt_P450_E_grp-I"/>
</dbReference>
<evidence type="ECO:0000256" key="13">
    <source>
        <dbReference type="PIRSR" id="PIRSR602401-1"/>
    </source>
</evidence>
<keyword evidence="12 15" id="KW-0472">Membrane</keyword>
<dbReference type="InterPro" id="IPR036396">
    <property type="entry name" value="Cyt_P450_sf"/>
</dbReference>
<proteinExistence type="inferred from homology"/>
<evidence type="ECO:0000256" key="7">
    <source>
        <dbReference type="ARBA" id="ARBA00022723"/>
    </source>
</evidence>
<keyword evidence="11 14" id="KW-0503">Monooxygenase</keyword>
<dbReference type="Pfam" id="PF00067">
    <property type="entry name" value="p450"/>
    <property type="match status" value="1"/>
</dbReference>
<dbReference type="GO" id="GO:0004497">
    <property type="term" value="F:monooxygenase activity"/>
    <property type="evidence" value="ECO:0007669"/>
    <property type="project" value="UniProtKB-KW"/>
</dbReference>
<dbReference type="OrthoDB" id="2789670at2759"/>
<dbReference type="PANTHER" id="PTHR46300">
    <property type="entry name" value="P450, PUTATIVE (EUROFUNG)-RELATED-RELATED"/>
    <property type="match status" value="1"/>
</dbReference>
<organism evidence="16 17">
    <name type="scientific">Gloeophyllum trabeum (strain ATCC 11539 / FP-39264 / Madison 617)</name>
    <name type="common">Brown rot fungus</name>
    <dbReference type="NCBI Taxonomy" id="670483"/>
    <lineage>
        <taxon>Eukaryota</taxon>
        <taxon>Fungi</taxon>
        <taxon>Dikarya</taxon>
        <taxon>Basidiomycota</taxon>
        <taxon>Agaricomycotina</taxon>
        <taxon>Agaricomycetes</taxon>
        <taxon>Gloeophyllales</taxon>
        <taxon>Gloeophyllaceae</taxon>
        <taxon>Gloeophyllum</taxon>
    </lineage>
</organism>
<dbReference type="PRINTS" id="PR00385">
    <property type="entry name" value="P450"/>
</dbReference>
<dbReference type="SUPFAM" id="SSF48264">
    <property type="entry name" value="Cytochrome P450"/>
    <property type="match status" value="1"/>
</dbReference>
<evidence type="ECO:0000313" key="16">
    <source>
        <dbReference type="EMBL" id="EPQ52426.1"/>
    </source>
</evidence>
<dbReference type="Gene3D" id="1.10.630.10">
    <property type="entry name" value="Cytochrome P450"/>
    <property type="match status" value="1"/>
</dbReference>
<sequence>MSSSTSPTSVPLPSIQVLGAVAVAAFLLYRLLRIGSREKFLPPGPPTIPLLGNIHIFPTSLAYHKMSEWNRQYGDIYSLKIGSGTVVVIGSAQAVYEVFDKNSGLTADRPPNHFVDIVTEGYHLVLSHYGSIWRNMRKGAHEILTLKSAIHHRPIQDAESVQLMYELLTQPANFFDSVRRFSMSVILSVTFGKRAPRITTKELLAFFEMHPHWERLLFPGQYAPVDFLPFLKYVPERFAAWKKDCKMVKKMQEDLYFGLMEETKHRLERKGEENGCYMETVIKKADEWGYNYQMVGHLGGTLVEAGSDTTSSFTQTLILALTAFPDVQKKAHAELDRVVGQDRMPTYEDYEHLPYIRAIVNEVHRFRPNAPLIPRRAQDDVFYKGYRIPKGATIVENLYGLFHDPEVYDDPERFWPDRFILSEFGTKKALEKDPGRRNNLAFGSGRRICAGYHVGSYSTAINTMNLLWSFDFLPAKDAHGVERYPDIFNYAEALASFPNPFECVIRPRTPAHATMIKRAFVDHIPDFQRYEHDISPEDKAFTDALRAEVKKSL</sequence>
<evidence type="ECO:0000256" key="6">
    <source>
        <dbReference type="ARBA" id="ARBA00022692"/>
    </source>
</evidence>
<dbReference type="InterPro" id="IPR001128">
    <property type="entry name" value="Cyt_P450"/>
</dbReference>
<evidence type="ECO:0000256" key="11">
    <source>
        <dbReference type="ARBA" id="ARBA00023033"/>
    </source>
</evidence>
<dbReference type="GO" id="GO:0016705">
    <property type="term" value="F:oxidoreductase activity, acting on paired donors, with incorporation or reduction of molecular oxygen"/>
    <property type="evidence" value="ECO:0007669"/>
    <property type="project" value="InterPro"/>
</dbReference>
<dbReference type="AlphaFoldDB" id="S7PXT8"/>
<name>S7PXT8_GLOTA</name>
<evidence type="ECO:0000256" key="5">
    <source>
        <dbReference type="ARBA" id="ARBA00022617"/>
    </source>
</evidence>
<dbReference type="PROSITE" id="PS00086">
    <property type="entry name" value="CYTOCHROME_P450"/>
    <property type="match status" value="1"/>
</dbReference>
<feature type="binding site" description="axial binding residue" evidence="13">
    <location>
        <position position="449"/>
    </location>
    <ligand>
        <name>heme</name>
        <dbReference type="ChEBI" id="CHEBI:30413"/>
    </ligand>
    <ligandPart>
        <name>Fe</name>
        <dbReference type="ChEBI" id="CHEBI:18248"/>
    </ligandPart>
</feature>
<comment type="subcellular location">
    <subcellularLocation>
        <location evidence="2">Membrane</location>
    </subcellularLocation>
</comment>
<comment type="pathway">
    <text evidence="3">Secondary metabolite biosynthesis.</text>
</comment>
<keyword evidence="9 14" id="KW-0560">Oxidoreductase</keyword>
<dbReference type="PANTHER" id="PTHR46300:SF2">
    <property type="entry name" value="CYTOCHROME P450 MONOOXYGENASE ALNH-RELATED"/>
    <property type="match status" value="1"/>
</dbReference>
<gene>
    <name evidence="16" type="ORF">GLOTRDRAFT_64097</name>
</gene>
<dbReference type="PRINTS" id="PR00463">
    <property type="entry name" value="EP450I"/>
</dbReference>
<protein>
    <submittedName>
        <fullName evidence="16">Cytochrome P450</fullName>
    </submittedName>
</protein>
<dbReference type="GO" id="GO:0020037">
    <property type="term" value="F:heme binding"/>
    <property type="evidence" value="ECO:0007669"/>
    <property type="project" value="InterPro"/>
</dbReference>
<feature type="transmembrane region" description="Helical" evidence="15">
    <location>
        <begin position="12"/>
        <end position="32"/>
    </location>
</feature>
<evidence type="ECO:0000256" key="10">
    <source>
        <dbReference type="ARBA" id="ARBA00023004"/>
    </source>
</evidence>
<keyword evidence="8 15" id="KW-1133">Transmembrane helix</keyword>